<feature type="compositionally biased region" description="Gly residues" evidence="8">
    <location>
        <begin position="456"/>
        <end position="465"/>
    </location>
</feature>
<name>A0A0G4IEW4_9ALVE</name>
<dbReference type="GO" id="GO:0005459">
    <property type="term" value="F:UDP-galactose transmembrane transporter activity"/>
    <property type="evidence" value="ECO:0007669"/>
    <property type="project" value="TreeGrafter"/>
</dbReference>
<comment type="subcellular location">
    <subcellularLocation>
        <location evidence="1">Endoplasmic reticulum membrane</location>
        <topology evidence="1">Multi-pass membrane protein</topology>
    </subcellularLocation>
</comment>
<evidence type="ECO:0000256" key="1">
    <source>
        <dbReference type="ARBA" id="ARBA00004477"/>
    </source>
</evidence>
<evidence type="ECO:0008006" key="11">
    <source>
        <dbReference type="Google" id="ProtNLM"/>
    </source>
</evidence>
<dbReference type="InterPro" id="IPR037185">
    <property type="entry name" value="EmrE-like"/>
</dbReference>
<organism evidence="10">
    <name type="scientific">Chromera velia CCMP2878</name>
    <dbReference type="NCBI Taxonomy" id="1169474"/>
    <lineage>
        <taxon>Eukaryota</taxon>
        <taxon>Sar</taxon>
        <taxon>Alveolata</taxon>
        <taxon>Colpodellida</taxon>
        <taxon>Chromeraceae</taxon>
        <taxon>Chromera</taxon>
    </lineage>
</organism>
<dbReference type="GO" id="GO:0005460">
    <property type="term" value="F:UDP-glucose transmembrane transporter activity"/>
    <property type="evidence" value="ECO:0007669"/>
    <property type="project" value="TreeGrafter"/>
</dbReference>
<gene>
    <name evidence="10" type="ORF">Cvel_13867</name>
</gene>
<feature type="transmembrane region" description="Helical" evidence="9">
    <location>
        <begin position="114"/>
        <end position="130"/>
    </location>
</feature>
<dbReference type="VEuPathDB" id="CryptoDB:Cvel_13867"/>
<feature type="compositionally biased region" description="Low complexity" evidence="8">
    <location>
        <begin position="619"/>
        <end position="640"/>
    </location>
</feature>
<feature type="compositionally biased region" description="Low complexity" evidence="8">
    <location>
        <begin position="740"/>
        <end position="758"/>
    </location>
</feature>
<evidence type="ECO:0000256" key="2">
    <source>
        <dbReference type="ARBA" id="ARBA00010694"/>
    </source>
</evidence>
<feature type="transmembrane region" description="Helical" evidence="9">
    <location>
        <begin position="173"/>
        <end position="193"/>
    </location>
</feature>
<dbReference type="AlphaFoldDB" id="A0A0G4IEW4"/>
<feature type="compositionally biased region" description="Basic and acidic residues" evidence="8">
    <location>
        <begin position="773"/>
        <end position="782"/>
    </location>
</feature>
<dbReference type="InterPro" id="IPR013657">
    <property type="entry name" value="SCL35B1-4/HUT1"/>
</dbReference>
<feature type="region of interest" description="Disordered" evidence="8">
    <location>
        <begin position="293"/>
        <end position="313"/>
    </location>
</feature>
<dbReference type="GO" id="GO:0000139">
    <property type="term" value="C:Golgi membrane"/>
    <property type="evidence" value="ECO:0007669"/>
    <property type="project" value="TreeGrafter"/>
</dbReference>
<dbReference type="SUPFAM" id="SSF103481">
    <property type="entry name" value="Multidrug resistance efflux transporter EmrE"/>
    <property type="match status" value="1"/>
</dbReference>
<dbReference type="PANTHER" id="PTHR10778:SF10">
    <property type="entry name" value="SOLUTE CARRIER FAMILY 35 MEMBER B1"/>
    <property type="match status" value="1"/>
</dbReference>
<accession>A0A0G4IEW4</accession>
<feature type="region of interest" description="Disordered" evidence="8">
    <location>
        <begin position="740"/>
        <end position="794"/>
    </location>
</feature>
<reference evidence="10" key="1">
    <citation type="submission" date="2014-11" db="EMBL/GenBank/DDBJ databases">
        <authorList>
            <person name="Otto D Thomas"/>
            <person name="Naeem Raeece"/>
        </authorList>
    </citation>
    <scope>NUCLEOTIDE SEQUENCE</scope>
</reference>
<evidence type="ECO:0000313" key="10">
    <source>
        <dbReference type="EMBL" id="CEM55828.1"/>
    </source>
</evidence>
<proteinExistence type="inferred from homology"/>
<keyword evidence="5" id="KW-0256">Endoplasmic reticulum</keyword>
<keyword evidence="6 9" id="KW-1133">Transmembrane helix</keyword>
<feature type="transmembrane region" description="Helical" evidence="9">
    <location>
        <begin position="213"/>
        <end position="234"/>
    </location>
</feature>
<protein>
    <recommendedName>
        <fullName evidence="11">Sugar phosphate transporter domain-containing protein</fullName>
    </recommendedName>
</protein>
<evidence type="ECO:0000256" key="3">
    <source>
        <dbReference type="ARBA" id="ARBA00022448"/>
    </source>
</evidence>
<keyword evidence="4 9" id="KW-0812">Transmembrane</keyword>
<comment type="similarity">
    <text evidence="2">Belongs to the nucleotide-sugar transporter family. SLC35B subfamily.</text>
</comment>
<dbReference type="EMBL" id="CDMZ01005914">
    <property type="protein sequence ID" value="CEM55828.1"/>
    <property type="molecule type" value="Genomic_DNA"/>
</dbReference>
<evidence type="ECO:0000256" key="5">
    <source>
        <dbReference type="ARBA" id="ARBA00022824"/>
    </source>
</evidence>
<evidence type="ECO:0000256" key="6">
    <source>
        <dbReference type="ARBA" id="ARBA00022989"/>
    </source>
</evidence>
<dbReference type="GO" id="GO:0005789">
    <property type="term" value="C:endoplasmic reticulum membrane"/>
    <property type="evidence" value="ECO:0007669"/>
    <property type="project" value="UniProtKB-SubCell"/>
</dbReference>
<evidence type="ECO:0000256" key="4">
    <source>
        <dbReference type="ARBA" id="ARBA00022692"/>
    </source>
</evidence>
<sequence>MYLCCQDDDKFTYSSFLLVVSSLGNLLLAMLAVWVVRKFDLNAFRPLLKKLGNQQILYDICMCSLTNAVGRGLGYHALTLVDYPTQALAKCAKPVAIVLLGVFAFKLKFKREQILVAFWIVASLFVFNIANVKKEGARNTLWGNALLLVSLACDGMTGSRQDILVKTHKLDSYEMLAVINFFIVIMSGVTMVVLEGMAPFSFLSRYPHTFGDLGMLVLTGAGGQLSMYVGIGWLGALTMSLVGLTRKLCMVLVTAVWFQKKLTPLQWASVASVFLAVCYKWYTGEMNKRRKTESMKSPKALPLTTMQPSSSLPIVSSSSAVNLEKQHKRQMRPKGSAMSGLPQWLRPLGSSVSGLLTSLGLHPGRAYAVVEGGDPEEDLEGGRTSWTRQLTGPIDANSDNGYPKNQLAAASGGSSHIEMSTHHWGGGRHQSGAQVVPESENSNGYPVVARRTAAAGGAGVGGGGSQWRMTPSLMPASSSASAAGSASSSAMYPPGALPGGGARGGAFFNPYAQGRGLPTGRPPQASSVPLPNGMHSSASASSFSTFRPVNVPSAQPSVRTESQPPVPTPKQPAVSSASPGPRHTAGGEGAQESMARQQPVPAAPIPPSQPQPSAPDPHPQAQSVSELPTTASTTSGAPPSQQVHAQGMFQVSFTEPGPVASPTTLQPMAADSPPFVPAMPAHPLSLPAAAPLPVVAVEKTSEITAPIVSVLPPAPTGLVTEKGLESGALSLPSVSAAPLASTEASGSHAPSPGGSSESDGMAGCGVPTQFMTEENKSSEKQNGEPNFEGTGTVFKENWGSRLVHLSEGDGLVSSVT</sequence>
<feature type="compositionally biased region" description="Polar residues" evidence="8">
    <location>
        <begin position="552"/>
        <end position="563"/>
    </location>
</feature>
<keyword evidence="3" id="KW-0813">Transport</keyword>
<keyword evidence="7 9" id="KW-0472">Membrane</keyword>
<feature type="region of interest" description="Disordered" evidence="8">
    <location>
        <begin position="393"/>
        <end position="443"/>
    </location>
</feature>
<feature type="transmembrane region" description="Helical" evidence="9">
    <location>
        <begin position="241"/>
        <end position="259"/>
    </location>
</feature>
<evidence type="ECO:0000256" key="8">
    <source>
        <dbReference type="SAM" id="MobiDB-lite"/>
    </source>
</evidence>
<feature type="compositionally biased region" description="Pro residues" evidence="8">
    <location>
        <begin position="601"/>
        <end position="618"/>
    </location>
</feature>
<feature type="compositionally biased region" description="Low complexity" evidence="8">
    <location>
        <begin position="476"/>
        <end position="490"/>
    </location>
</feature>
<evidence type="ECO:0000256" key="7">
    <source>
        <dbReference type="ARBA" id="ARBA00023136"/>
    </source>
</evidence>
<feature type="transmembrane region" description="Helical" evidence="9">
    <location>
        <begin position="16"/>
        <end position="36"/>
    </location>
</feature>
<dbReference type="PANTHER" id="PTHR10778">
    <property type="entry name" value="SOLUTE CARRIER FAMILY 35 MEMBER B"/>
    <property type="match status" value="1"/>
</dbReference>
<dbReference type="Pfam" id="PF08449">
    <property type="entry name" value="UAA"/>
    <property type="match status" value="1"/>
</dbReference>
<feature type="region of interest" description="Disordered" evidence="8">
    <location>
        <begin position="455"/>
        <end position="490"/>
    </location>
</feature>
<feature type="region of interest" description="Disordered" evidence="8">
    <location>
        <begin position="509"/>
        <end position="643"/>
    </location>
</feature>
<evidence type="ECO:0000256" key="9">
    <source>
        <dbReference type="SAM" id="Phobius"/>
    </source>
</evidence>